<dbReference type="InterPro" id="IPR002560">
    <property type="entry name" value="Transposase_DDE"/>
</dbReference>
<name>A0A2R4BS87_THAAR</name>
<proteinExistence type="predicted"/>
<dbReference type="PANTHER" id="PTHR33498:SF1">
    <property type="entry name" value="TRANSPOSASE FOR INSERTION SEQUENCE ELEMENT IS1557"/>
    <property type="match status" value="1"/>
</dbReference>
<dbReference type="Pfam" id="PF01610">
    <property type="entry name" value="DDE_Tnp_ISL3"/>
    <property type="match status" value="1"/>
</dbReference>
<dbReference type="Pfam" id="PF14690">
    <property type="entry name" value="Zn_ribbon_ISL3"/>
    <property type="match status" value="1"/>
</dbReference>
<evidence type="ECO:0000313" key="6">
    <source>
        <dbReference type="Proteomes" id="UP000241885"/>
    </source>
</evidence>
<dbReference type="NCBIfam" id="NF033550">
    <property type="entry name" value="transpos_ISL3"/>
    <property type="match status" value="1"/>
</dbReference>
<evidence type="ECO:0000313" key="5">
    <source>
        <dbReference type="EMBL" id="AVR90208.1"/>
    </source>
</evidence>
<feature type="domain" description="Transposase IS204/IS1001/IS1096/IS1165 zinc-finger" evidence="3">
    <location>
        <begin position="43"/>
        <end position="88"/>
    </location>
</feature>
<organism evidence="5 6">
    <name type="scientific">Thauera aromatica K172</name>
    <dbReference type="NCBI Taxonomy" id="44139"/>
    <lineage>
        <taxon>Bacteria</taxon>
        <taxon>Pseudomonadati</taxon>
        <taxon>Pseudomonadota</taxon>
        <taxon>Betaproteobacteria</taxon>
        <taxon>Rhodocyclales</taxon>
        <taxon>Zoogloeaceae</taxon>
        <taxon>Thauera</taxon>
    </lineage>
</organism>
<evidence type="ECO:0000313" key="4">
    <source>
        <dbReference type="EMBL" id="AVR90114.1"/>
    </source>
</evidence>
<evidence type="ECO:0000259" key="1">
    <source>
        <dbReference type="Pfam" id="PF01610"/>
    </source>
</evidence>
<feature type="domain" description="Transposase IS204/IS1001/IS1096/IS1165 helix-turn-helix" evidence="2">
    <location>
        <begin position="95"/>
        <end position="144"/>
    </location>
</feature>
<dbReference type="AlphaFoldDB" id="A0A2R4BS87"/>
<dbReference type="RefSeq" id="WP_107222118.1">
    <property type="nucleotide sequence ID" value="NZ_CP028339.1"/>
</dbReference>
<gene>
    <name evidence="4" type="ORF">Tharo_3233</name>
    <name evidence="5" type="ORF">Tharo_3327</name>
</gene>
<keyword evidence="6" id="KW-1185">Reference proteome</keyword>
<dbReference type="InterPro" id="IPR029261">
    <property type="entry name" value="Transposase_Znf"/>
</dbReference>
<dbReference type="EMBL" id="CP028339">
    <property type="protein sequence ID" value="AVR90114.1"/>
    <property type="molecule type" value="Genomic_DNA"/>
</dbReference>
<dbReference type="Proteomes" id="UP000241885">
    <property type="component" value="Chromosome"/>
</dbReference>
<accession>A0A2R4BS87</accession>
<reference evidence="5 6" key="1">
    <citation type="submission" date="2018-03" db="EMBL/GenBank/DDBJ databases">
        <title>Complete genome sequence of Thauera aromatica, a model organism for studying aromatic compound degradation under denitrifying conditions.</title>
        <authorList>
            <person name="Lo H.-Y."/>
            <person name="Goris T."/>
            <person name="Boll M."/>
            <person name="Mueller J.A."/>
        </authorList>
    </citation>
    <scope>NUCLEOTIDE SEQUENCE [LARGE SCALE GENOMIC DNA]</scope>
    <source>
        <strain evidence="5 6">K172</strain>
    </source>
</reference>
<feature type="domain" description="Transposase IS204/IS1001/IS1096/IS1165 DDE" evidence="1">
    <location>
        <begin position="159"/>
        <end position="409"/>
    </location>
</feature>
<evidence type="ECO:0000259" key="3">
    <source>
        <dbReference type="Pfam" id="PF14690"/>
    </source>
</evidence>
<dbReference type="InterPro" id="IPR047951">
    <property type="entry name" value="Transpos_ISL3"/>
</dbReference>
<evidence type="ECO:0000259" key="2">
    <source>
        <dbReference type="Pfam" id="PF13542"/>
    </source>
</evidence>
<dbReference type="KEGG" id="tak:Tharo_3233"/>
<protein>
    <submittedName>
        <fullName evidence="5">Mobile element protein</fullName>
    </submittedName>
</protein>
<dbReference type="KEGG" id="tak:Tharo_3327"/>
<dbReference type="PANTHER" id="PTHR33498">
    <property type="entry name" value="TRANSPOSASE FOR INSERTION SEQUENCE ELEMENT IS1557"/>
    <property type="match status" value="1"/>
</dbReference>
<sequence length="440" mass="49672">MNTQIEALFTTALGLQPPWHVAKVELNTGKRRIDFEVEHTGRRAACPACGAEHQLVHDRVRRSWRHLDFFQFEAWLHAEIPRVQCNGCGKTTQLPVPWAREGSGFTLLFEALSLSLCQEMPVSQAANLLRVAPKRLWRRVRHYVEVARAKDDMSGVRYVGIDETSVKRGHAYITVVHDLEAKRLLFATPGRDHVTVQAFAQDMRAHGGDPQAIEHACIDMSAAYAKGIGQSLPNAQISYDRFHVVALASAAMDEVRREEMRSSAAAVREAVGAQSKKTLRQLLWGMRKNPVSWTRAQFEAMHWLQRSNLKSARAWRLKQALRLVYSEAGASNSEELAHGAMSKWLSWARRSRLEPFKRLAATLKAHLGGVVRGMLDGRSNAYVEAMNGLLQQTKTAARGFRNIDNFIAMAYLRMSKLKHLPNNPLVPAIPRDYGRYRHVC</sequence>
<dbReference type="OrthoDB" id="46712at2"/>
<dbReference type="EMBL" id="CP028339">
    <property type="protein sequence ID" value="AVR90208.1"/>
    <property type="molecule type" value="Genomic_DNA"/>
</dbReference>
<dbReference type="InterPro" id="IPR032877">
    <property type="entry name" value="Transposase_HTH"/>
</dbReference>
<dbReference type="Pfam" id="PF13542">
    <property type="entry name" value="HTH_Tnp_ISL3"/>
    <property type="match status" value="1"/>
</dbReference>